<gene>
    <name evidence="2" type="ORF">ABKW32_18955</name>
</gene>
<keyword evidence="1" id="KW-0472">Membrane</keyword>
<keyword evidence="1" id="KW-0812">Transmembrane</keyword>
<feature type="transmembrane region" description="Helical" evidence="1">
    <location>
        <begin position="84"/>
        <end position="102"/>
    </location>
</feature>
<feature type="transmembrane region" description="Helical" evidence="1">
    <location>
        <begin position="12"/>
        <end position="34"/>
    </location>
</feature>
<dbReference type="RefSeq" id="WP_348578095.1">
    <property type="nucleotide sequence ID" value="NZ_JBDYKN010000042.1"/>
</dbReference>
<protein>
    <submittedName>
        <fullName evidence="2">Uncharacterized protein</fullName>
    </submittedName>
</protein>
<feature type="transmembrane region" description="Helical" evidence="1">
    <location>
        <begin position="114"/>
        <end position="134"/>
    </location>
</feature>
<sequence>MINDYPYRRVIICFTLCPLLCGIIYGLFGVGAVFLNDNDYSFSTGIGAFFIIPVAGGLTGLFYFGIPAFILSITCVLFHLQKNWFGYLFVTLFGGVAAQSSSSYTFGISSSNNILLSPFLLGAISSLLMAYFVLPKRD</sequence>
<dbReference type="EMBL" id="JBDYKN010000042">
    <property type="protein sequence ID" value="MEP7731524.1"/>
    <property type="molecule type" value="Genomic_DNA"/>
</dbReference>
<keyword evidence="3" id="KW-1185">Reference proteome</keyword>
<evidence type="ECO:0000313" key="3">
    <source>
        <dbReference type="Proteomes" id="UP001471651"/>
    </source>
</evidence>
<feature type="transmembrane region" description="Helical" evidence="1">
    <location>
        <begin position="46"/>
        <end position="77"/>
    </location>
</feature>
<evidence type="ECO:0000256" key="1">
    <source>
        <dbReference type="SAM" id="Phobius"/>
    </source>
</evidence>
<name>A0ABV0L520_9GAMM</name>
<proteinExistence type="predicted"/>
<keyword evidence="1" id="KW-1133">Transmembrane helix</keyword>
<comment type="caution">
    <text evidence="2">The sequence shown here is derived from an EMBL/GenBank/DDBJ whole genome shotgun (WGS) entry which is preliminary data.</text>
</comment>
<reference evidence="2 3" key="1">
    <citation type="submission" date="2024-05" db="EMBL/GenBank/DDBJ databases">
        <authorList>
            <person name="Busch G.E."/>
            <person name="Sharma I."/>
        </authorList>
    </citation>
    <scope>NUCLEOTIDE SEQUENCE [LARGE SCALE GENOMIC DNA]</scope>
    <source>
        <strain evidence="2 3">23GB23</strain>
    </source>
</reference>
<accession>A0ABV0L520</accession>
<evidence type="ECO:0000313" key="2">
    <source>
        <dbReference type="EMBL" id="MEP7731524.1"/>
    </source>
</evidence>
<organism evidence="2 3">
    <name type="scientific">Marinomonas primoryensis</name>
    <dbReference type="NCBI Taxonomy" id="178399"/>
    <lineage>
        <taxon>Bacteria</taxon>
        <taxon>Pseudomonadati</taxon>
        <taxon>Pseudomonadota</taxon>
        <taxon>Gammaproteobacteria</taxon>
        <taxon>Oceanospirillales</taxon>
        <taxon>Oceanospirillaceae</taxon>
        <taxon>Marinomonas</taxon>
    </lineage>
</organism>
<dbReference type="Proteomes" id="UP001471651">
    <property type="component" value="Unassembled WGS sequence"/>
</dbReference>